<keyword evidence="2" id="KW-1185">Reference proteome</keyword>
<evidence type="ECO:0008006" key="3">
    <source>
        <dbReference type="Google" id="ProtNLM"/>
    </source>
</evidence>
<organism evidence="1 2">
    <name type="scientific">Agaricus bisporus var. burnettii (strain JB137-S8 / ATCC MYA-4627 / FGSC 10392)</name>
    <name type="common">White button mushroom</name>
    <dbReference type="NCBI Taxonomy" id="597362"/>
    <lineage>
        <taxon>Eukaryota</taxon>
        <taxon>Fungi</taxon>
        <taxon>Dikarya</taxon>
        <taxon>Basidiomycota</taxon>
        <taxon>Agaricomycotina</taxon>
        <taxon>Agaricomycetes</taxon>
        <taxon>Agaricomycetidae</taxon>
        <taxon>Agaricales</taxon>
        <taxon>Agaricineae</taxon>
        <taxon>Agaricaceae</taxon>
        <taxon>Agaricus</taxon>
    </lineage>
</organism>
<protein>
    <recommendedName>
        <fullName evidence="3">F-box domain-containing protein</fullName>
    </recommendedName>
</protein>
<dbReference type="Proteomes" id="UP000008493">
    <property type="component" value="Unassembled WGS sequence"/>
</dbReference>
<dbReference type="Gene3D" id="3.80.10.10">
    <property type="entry name" value="Ribonuclease Inhibitor"/>
    <property type="match status" value="1"/>
</dbReference>
<dbReference type="InterPro" id="IPR032675">
    <property type="entry name" value="LRR_dom_sf"/>
</dbReference>
<evidence type="ECO:0000313" key="2">
    <source>
        <dbReference type="Proteomes" id="UP000008493"/>
    </source>
</evidence>
<dbReference type="KEGG" id="abp:AGABI1DRAFT132946"/>
<gene>
    <name evidence="1" type="ORF">AGABI1DRAFT_132946</name>
</gene>
<accession>K5WHG4</accession>
<dbReference type="EMBL" id="JH971430">
    <property type="protein sequence ID" value="EKM74691.1"/>
    <property type="molecule type" value="Genomic_DNA"/>
</dbReference>
<dbReference type="OrthoDB" id="2851736at2759"/>
<sequence length="411" mass="46948">MYGMDSYISGKAASPHIILMLTAVSTRWHDVVLSMPSLWTSFVADDSDVNIMKIILSRSKNLPVAASLHFPEDSVSYESHEAMLAPVLQEHASRIRMLYVYNAPSTWLNDHIPTFIHIELLCLQANEGRGESVSIESPCTHLVLKDFPSRISLSWSKIEVLHLGYIPIHICLEVLEKCTHLIEFRLRDSPLNSSIDETWLPSSPFILPRLKVFEWPVDDQHPVDRAMLQYTCLPALQTLVWVEEDIGVRSSESLSTFFEHFSSTLSAIQIHNGHCGHSVSSYFSKFSNVKSLDLKRCDGIFMDWVFDDLAWEKCLVGDQEMPVLPNLKSIYINNLNGDLDQAKVLQTFRRSFSQPSESSIQPSLGSPFRIEVADFKVDWTLEFKEELIKMVESGYQVELWEDSKPVEWLPR</sequence>
<dbReference type="InParanoid" id="K5WHG4"/>
<proteinExistence type="predicted"/>
<dbReference type="GeneID" id="18827808"/>
<dbReference type="RefSeq" id="XP_007334649.1">
    <property type="nucleotide sequence ID" value="XM_007334587.1"/>
</dbReference>
<reference evidence="2" key="1">
    <citation type="journal article" date="2012" name="Proc. Natl. Acad. Sci. U.S.A.">
        <title>Genome sequence of the button mushroom Agaricus bisporus reveals mechanisms governing adaptation to a humic-rich ecological niche.</title>
        <authorList>
            <person name="Morin E."/>
            <person name="Kohler A."/>
            <person name="Baker A.R."/>
            <person name="Foulongne-Oriol M."/>
            <person name="Lombard V."/>
            <person name="Nagy L.G."/>
            <person name="Ohm R.A."/>
            <person name="Patyshakuliyeva A."/>
            <person name="Brun A."/>
            <person name="Aerts A.L."/>
            <person name="Bailey A.M."/>
            <person name="Billette C."/>
            <person name="Coutinho P.M."/>
            <person name="Deakin G."/>
            <person name="Doddapaneni H."/>
            <person name="Floudas D."/>
            <person name="Grimwood J."/>
            <person name="Hilden K."/>
            <person name="Kuees U."/>
            <person name="LaButti K.M."/>
            <person name="Lapidus A."/>
            <person name="Lindquist E.A."/>
            <person name="Lucas S.M."/>
            <person name="Murat C."/>
            <person name="Riley R.W."/>
            <person name="Salamov A.A."/>
            <person name="Schmutz J."/>
            <person name="Subramanian V."/>
            <person name="Woesten H.A.B."/>
            <person name="Xu J."/>
            <person name="Eastwood D.C."/>
            <person name="Foster G.D."/>
            <person name="Sonnenberg A.S."/>
            <person name="Cullen D."/>
            <person name="de Vries R.P."/>
            <person name="Lundell T."/>
            <person name="Hibbett D.S."/>
            <person name="Henrissat B."/>
            <person name="Burton K.S."/>
            <person name="Kerrigan R.W."/>
            <person name="Challen M.P."/>
            <person name="Grigoriev I.V."/>
            <person name="Martin F."/>
        </authorList>
    </citation>
    <scope>NUCLEOTIDE SEQUENCE [LARGE SCALE GENOMIC DNA]</scope>
    <source>
        <strain evidence="2">JB137-S8 / ATCC MYA-4627 / FGSC 10392</strain>
    </source>
</reference>
<dbReference type="OMA" id="YIPIHIC"/>
<name>K5WHG4_AGABU</name>
<dbReference type="AlphaFoldDB" id="K5WHG4"/>
<dbReference type="HOGENOM" id="CLU_044596_0_0_1"/>
<evidence type="ECO:0000313" key="1">
    <source>
        <dbReference type="EMBL" id="EKM74691.1"/>
    </source>
</evidence>
<dbReference type="SUPFAM" id="SSF52047">
    <property type="entry name" value="RNI-like"/>
    <property type="match status" value="1"/>
</dbReference>